<keyword evidence="1" id="KW-0812">Transmembrane</keyword>
<organism evidence="2 3">
    <name type="scientific">Mucilaginibacter gilvus</name>
    <dbReference type="NCBI Taxonomy" id="2305909"/>
    <lineage>
        <taxon>Bacteria</taxon>
        <taxon>Pseudomonadati</taxon>
        <taxon>Bacteroidota</taxon>
        <taxon>Sphingobacteriia</taxon>
        <taxon>Sphingobacteriales</taxon>
        <taxon>Sphingobacteriaceae</taxon>
        <taxon>Mucilaginibacter</taxon>
    </lineage>
</organism>
<dbReference type="AlphaFoldDB" id="A0A3S3UX50"/>
<evidence type="ECO:0000313" key="3">
    <source>
        <dbReference type="Proteomes" id="UP000286701"/>
    </source>
</evidence>
<reference evidence="2 3" key="1">
    <citation type="submission" date="2019-01" db="EMBL/GenBank/DDBJ databases">
        <title>Mucilaginibacter antarcticum sp. nov., isolated from antarctic soil.</title>
        <authorList>
            <person name="Yan Y.-Q."/>
            <person name="Du Z.-J."/>
        </authorList>
    </citation>
    <scope>NUCLEOTIDE SEQUENCE [LARGE SCALE GENOMIC DNA]</scope>
    <source>
        <strain evidence="2 3">F01003</strain>
    </source>
</reference>
<dbReference type="EMBL" id="SBIW01000007">
    <property type="protein sequence ID" value="RWY50259.1"/>
    <property type="molecule type" value="Genomic_DNA"/>
</dbReference>
<keyword evidence="1" id="KW-0472">Membrane</keyword>
<keyword evidence="1" id="KW-1133">Transmembrane helix</keyword>
<feature type="transmembrane region" description="Helical" evidence="1">
    <location>
        <begin position="21"/>
        <end position="38"/>
    </location>
</feature>
<dbReference type="RefSeq" id="WP_128534990.1">
    <property type="nucleotide sequence ID" value="NZ_SBIW01000007.1"/>
</dbReference>
<name>A0A3S3UX50_9SPHI</name>
<protein>
    <submittedName>
        <fullName evidence="2">Uncharacterized protein</fullName>
    </submittedName>
</protein>
<gene>
    <name evidence="2" type="ORF">EPL05_16040</name>
</gene>
<dbReference type="Proteomes" id="UP000286701">
    <property type="component" value="Unassembled WGS sequence"/>
</dbReference>
<accession>A0A3S3UX50</accession>
<keyword evidence="3" id="KW-1185">Reference proteome</keyword>
<comment type="caution">
    <text evidence="2">The sequence shown here is derived from an EMBL/GenBank/DDBJ whole genome shotgun (WGS) entry which is preliminary data.</text>
</comment>
<proteinExistence type="predicted"/>
<evidence type="ECO:0000256" key="1">
    <source>
        <dbReference type="SAM" id="Phobius"/>
    </source>
</evidence>
<evidence type="ECO:0000313" key="2">
    <source>
        <dbReference type="EMBL" id="RWY50259.1"/>
    </source>
</evidence>
<sequence>MKTRRRLGEKSKTNETKAAATGANIALATVMFEFFVFIMDEFNAFNFCANYCIIIYLCKKKL</sequence>